<dbReference type="InParanoid" id="A0A1Y2GZ66"/>
<feature type="region of interest" description="Disordered" evidence="2">
    <location>
        <begin position="1182"/>
        <end position="1224"/>
    </location>
</feature>
<dbReference type="InterPro" id="IPR019384">
    <property type="entry name" value="FHIP"/>
</dbReference>
<dbReference type="InterPro" id="IPR045669">
    <property type="entry name" value="FHIP_C"/>
</dbReference>
<feature type="compositionally biased region" description="Polar residues" evidence="2">
    <location>
        <begin position="1108"/>
        <end position="1150"/>
    </location>
</feature>
<feature type="region of interest" description="Disordered" evidence="2">
    <location>
        <begin position="966"/>
        <end position="1150"/>
    </location>
</feature>
<organism evidence="4 5">
    <name type="scientific">Lobosporangium transversale</name>
    <dbReference type="NCBI Taxonomy" id="64571"/>
    <lineage>
        <taxon>Eukaryota</taxon>
        <taxon>Fungi</taxon>
        <taxon>Fungi incertae sedis</taxon>
        <taxon>Mucoromycota</taxon>
        <taxon>Mortierellomycotina</taxon>
        <taxon>Mortierellomycetes</taxon>
        <taxon>Mortierellales</taxon>
        <taxon>Mortierellaceae</taxon>
        <taxon>Lobosporangium</taxon>
    </lineage>
</organism>
<gene>
    <name evidence="4" type="ORF">BCR41DRAFT_345573</name>
</gene>
<dbReference type="RefSeq" id="XP_021885303.1">
    <property type="nucleotide sequence ID" value="XM_022022746.1"/>
</dbReference>
<evidence type="ECO:0000256" key="1">
    <source>
        <dbReference type="ARBA" id="ARBA00024336"/>
    </source>
</evidence>
<reference evidence="4 5" key="1">
    <citation type="submission" date="2016-07" db="EMBL/GenBank/DDBJ databases">
        <title>Pervasive Adenine N6-methylation of Active Genes in Fungi.</title>
        <authorList>
            <consortium name="DOE Joint Genome Institute"/>
            <person name="Mondo S.J."/>
            <person name="Dannebaum R.O."/>
            <person name="Kuo R.C."/>
            <person name="Labutti K."/>
            <person name="Haridas S."/>
            <person name="Kuo A."/>
            <person name="Salamov A."/>
            <person name="Ahrendt S.R."/>
            <person name="Lipzen A."/>
            <person name="Sullivan W."/>
            <person name="Andreopoulos W.B."/>
            <person name="Clum A."/>
            <person name="Lindquist E."/>
            <person name="Daum C."/>
            <person name="Ramamoorthy G.K."/>
            <person name="Gryganskyi A."/>
            <person name="Culley D."/>
            <person name="Magnuson J.K."/>
            <person name="James T.Y."/>
            <person name="O'Malley M.A."/>
            <person name="Stajich J.E."/>
            <person name="Spatafora J.W."/>
            <person name="Visel A."/>
            <person name="Grigoriev I.V."/>
        </authorList>
    </citation>
    <scope>NUCLEOTIDE SEQUENCE [LARGE SCALE GENOMIC DNA]</scope>
    <source>
        <strain evidence="4 5">NRRL 3116</strain>
    </source>
</reference>
<evidence type="ECO:0000313" key="4">
    <source>
        <dbReference type="EMBL" id="ORZ27600.1"/>
    </source>
</evidence>
<accession>A0A1Y2GZ66</accession>
<dbReference type="STRING" id="64571.A0A1Y2GZ66"/>
<dbReference type="Pfam" id="PF10257">
    <property type="entry name" value="RAI16-like"/>
    <property type="match status" value="1"/>
</dbReference>
<dbReference type="Pfam" id="PF19314">
    <property type="entry name" value="DUF5917"/>
    <property type="match status" value="1"/>
</dbReference>
<protein>
    <submittedName>
        <fullName evidence="4">Retinoic acid induced 16-like protein-domain-containing protein</fullName>
    </submittedName>
</protein>
<feature type="region of interest" description="Disordered" evidence="2">
    <location>
        <begin position="223"/>
        <end position="244"/>
    </location>
</feature>
<feature type="compositionally biased region" description="Acidic residues" evidence="2">
    <location>
        <begin position="1188"/>
        <end position="1201"/>
    </location>
</feature>
<sequence>MENGVWNTLNKLKTMMTAPKAQSTSAMQLSQFNECWLRVQAAISTPEKRKLDIQQTKIPVHLKNMIDSLVVEQSRLDDVTETTGVCMEYLLKNDCLTKLVNACAEGDSPRGIVIETIRTIASMINLLYDRFLVHNAVHRPIVKLLRTCCASGTEMEGNEGYHEDLVDLMYVLCSRIHGYPELLNIFFHDKQWQTVSTRFVDAQRLQKNRETNALLKSISQHSDSTFTNLDNDSPPKPAAEPIMSGGKGGPIFDDKVDMDFPSNFSDYSSDGTESTKTKCPPKKEYEFLLFTYLSKFVHHEGKVGDFARTGLLFLMELATGSLGEYIQDSEFATYLIAGIGALYSQLPRKLIVKGGSSNNNGKVAPAPMVPSRRANIELSTSPAFRSRLDAFLKALEFCQDILVRCPNTAIARTLLTSFKVVFLESILYPSIMECADTDGSAVAVISYIDQILQTLQHEAFVDLVVGFLMESEDDLEMHGKLSENMEIFTEVQNLQTTSPYFTAIGRFTLKDLVLSRLKSQSQPTVIATLKLLNTLITRHCKYALKLLSIQPENRAFDIRGLNNANSSVPGSYQDVPMFNHHAHELDLFYSLIAAVNPYNNIEGFCSGYDAYLRDAEGALWTHERFGEPNNGDALQNDGKIDLEAERKKQRRRSMKYGDRMDLSDGHQSLETPVQGHGRISSTSRAPSSCSCSATPRHRLLPSEPLLQILLGILSHFFAHTAELNIALTGVITSLAVCPSRSLEGWLLFKASDIEKPDIDCESGDESEGGNGAYQKALSEEGSFGLISAFNSIALEALTGDAFYDSDDEDSMPIFIKNEADALSHCPPHFKSFPPFFTMLRTLTQQVDYYRSEIDGFDDYLAEKRRVLLCSDEDSTINSTSVLSQTTPLNNHQLLLPNHPSNMGSMYGSNDSFFSISGDPAVNPRLPVSAVVRRPSLSNLLASAVGSTNPSVVADGNKAGTNSIASSSVLQQANTKTPASPGSSTMFPTSRARKSSSPLSLMATPSNLPFMVPPGMNSKQRRSISASPLAGGSISGTAEAPAMPRRPSTNAGTDTVTEAESRGFSSTSSTSQIRPSSLSKSLLTMSVTSSTGSPSKPTSTSGMFAFGASSLQGRSNISNGGNNATHNPTSTVSMLQTQTRSESPGTKPLSNIMETMMIRPLFTDGFLDDSDCELENHLHIRAKLRGDQEESEEDNEDEDVSDNESNSSSNDNSDTSNTNRAHKASTVNEAEFKAQEPLNHQIAGAEVGIGGGGGGGGEAGGGRSIHMEIKRDIADSSLPPTIISNTRKTRRARKSSTPVQKNTVQKEKMVTLSQLLTNVVILEEVVKEVVAIAQVRRAIGLDKVRFL</sequence>
<feature type="compositionally biased region" description="Low complexity" evidence="2">
    <location>
        <begin position="1061"/>
        <end position="1102"/>
    </location>
</feature>
<dbReference type="GeneID" id="33564590"/>
<proteinExistence type="inferred from homology"/>
<dbReference type="OrthoDB" id="5350595at2759"/>
<evidence type="ECO:0000259" key="3">
    <source>
        <dbReference type="Pfam" id="PF19314"/>
    </source>
</evidence>
<feature type="compositionally biased region" description="Polar residues" evidence="2">
    <location>
        <begin position="1046"/>
        <end position="1057"/>
    </location>
</feature>
<evidence type="ECO:0000256" key="2">
    <source>
        <dbReference type="SAM" id="MobiDB-lite"/>
    </source>
</evidence>
<comment type="caution">
    <text evidence="4">The sequence shown here is derived from an EMBL/GenBank/DDBJ whole genome shotgun (WGS) entry which is preliminary data.</text>
</comment>
<feature type="compositionally biased region" description="Low complexity" evidence="2">
    <location>
        <begin position="1202"/>
        <end position="1218"/>
    </location>
</feature>
<name>A0A1Y2GZ66_9FUNG</name>
<feature type="region of interest" description="Disordered" evidence="2">
    <location>
        <begin position="644"/>
        <end position="688"/>
    </location>
</feature>
<dbReference type="Proteomes" id="UP000193648">
    <property type="component" value="Unassembled WGS sequence"/>
</dbReference>
<feature type="domain" description="FHF complex subunit HOOK-interacting protein C-terminal" evidence="3">
    <location>
        <begin position="703"/>
        <end position="749"/>
    </location>
</feature>
<feature type="compositionally biased region" description="Polar residues" evidence="2">
    <location>
        <begin position="994"/>
        <end position="1006"/>
    </location>
</feature>
<dbReference type="PANTHER" id="PTHR21705">
    <property type="entry name" value="RAI16 PROTEIN-RELATED"/>
    <property type="match status" value="1"/>
</dbReference>
<comment type="similarity">
    <text evidence="1">Belongs to the FHIP family.</text>
</comment>
<feature type="compositionally biased region" description="Polar residues" evidence="2">
    <location>
        <begin position="966"/>
        <end position="987"/>
    </location>
</feature>
<feature type="compositionally biased region" description="Basic and acidic residues" evidence="2">
    <location>
        <begin position="655"/>
        <end position="664"/>
    </location>
</feature>
<dbReference type="EMBL" id="MCFF01000003">
    <property type="protein sequence ID" value="ORZ27600.1"/>
    <property type="molecule type" value="Genomic_DNA"/>
</dbReference>
<dbReference type="PANTHER" id="PTHR21705:SF11">
    <property type="entry name" value="FHIP FAMILY PROTEIN CG3558"/>
    <property type="match status" value="1"/>
</dbReference>
<keyword evidence="5" id="KW-1185">Reference proteome</keyword>
<evidence type="ECO:0000313" key="5">
    <source>
        <dbReference type="Proteomes" id="UP000193648"/>
    </source>
</evidence>